<evidence type="ECO:0000256" key="1">
    <source>
        <dbReference type="SAM" id="Phobius"/>
    </source>
</evidence>
<organism evidence="2">
    <name type="scientific">marine sediment metagenome</name>
    <dbReference type="NCBI Taxonomy" id="412755"/>
    <lineage>
        <taxon>unclassified sequences</taxon>
        <taxon>metagenomes</taxon>
        <taxon>ecological metagenomes</taxon>
    </lineage>
</organism>
<sequence>NNYTDTFQLWYGLRVFWNFTIGEIEEEPSDTWSRIFIFQSPEDYKKILDDYNDLIGVLKNDTDIPEIIRDEFTNFTADEFIWQLVMSGLGTANPFDTYLTTLVNELGCENATVNENTLIMDRLGETKYSVEVTYGTLGTQTSFVVKNEDGITIFEVTSTGNTILVFYVILAIMAVGLVALVSFILIRKRKIQY</sequence>
<keyword evidence="1" id="KW-1133">Transmembrane helix</keyword>
<gene>
    <name evidence="2" type="ORF">S01H4_09251</name>
</gene>
<feature type="non-terminal residue" evidence="2">
    <location>
        <position position="1"/>
    </location>
</feature>
<keyword evidence="1" id="KW-0472">Membrane</keyword>
<keyword evidence="1" id="KW-0812">Transmembrane</keyword>
<accession>X0YGW0</accession>
<evidence type="ECO:0000313" key="2">
    <source>
        <dbReference type="EMBL" id="GAG55135.1"/>
    </source>
</evidence>
<feature type="transmembrane region" description="Helical" evidence="1">
    <location>
        <begin position="164"/>
        <end position="186"/>
    </location>
</feature>
<name>X0YGW0_9ZZZZ</name>
<dbReference type="AlphaFoldDB" id="X0YGW0"/>
<comment type="caution">
    <text evidence="2">The sequence shown here is derived from an EMBL/GenBank/DDBJ whole genome shotgun (WGS) entry which is preliminary data.</text>
</comment>
<proteinExistence type="predicted"/>
<protein>
    <submittedName>
        <fullName evidence="2">Uncharacterized protein</fullName>
    </submittedName>
</protein>
<reference evidence="2" key="1">
    <citation type="journal article" date="2014" name="Front. Microbiol.">
        <title>High frequency of phylogenetically diverse reductive dehalogenase-homologous genes in deep subseafloor sedimentary metagenomes.</title>
        <authorList>
            <person name="Kawai M."/>
            <person name="Futagami T."/>
            <person name="Toyoda A."/>
            <person name="Takaki Y."/>
            <person name="Nishi S."/>
            <person name="Hori S."/>
            <person name="Arai W."/>
            <person name="Tsubouchi T."/>
            <person name="Morono Y."/>
            <person name="Uchiyama I."/>
            <person name="Ito T."/>
            <person name="Fujiyama A."/>
            <person name="Inagaki F."/>
            <person name="Takami H."/>
        </authorList>
    </citation>
    <scope>NUCLEOTIDE SEQUENCE</scope>
    <source>
        <strain evidence="2">Expedition CK06-06</strain>
    </source>
</reference>
<dbReference type="EMBL" id="BART01003304">
    <property type="protein sequence ID" value="GAG55135.1"/>
    <property type="molecule type" value="Genomic_DNA"/>
</dbReference>